<dbReference type="Proteomes" id="UP000198983">
    <property type="component" value="Chromosome I"/>
</dbReference>
<dbReference type="AlphaFoldDB" id="A0A1H1Z1R1"/>
<comment type="similarity">
    <text evidence="2">Belongs to the protease inhibitor I16 (SSI) family.</text>
</comment>
<dbReference type="STRING" id="117157.SAMN04489717_5811"/>
<evidence type="ECO:0000256" key="3">
    <source>
        <dbReference type="ARBA" id="ARBA00022525"/>
    </source>
</evidence>
<organism evidence="9 10">
    <name type="scientific">Actinopolymorpha singaporensis</name>
    <dbReference type="NCBI Taxonomy" id="117157"/>
    <lineage>
        <taxon>Bacteria</taxon>
        <taxon>Bacillati</taxon>
        <taxon>Actinomycetota</taxon>
        <taxon>Actinomycetes</taxon>
        <taxon>Propionibacteriales</taxon>
        <taxon>Actinopolymorphaceae</taxon>
        <taxon>Actinopolymorpha</taxon>
    </lineage>
</organism>
<evidence type="ECO:0000313" key="9">
    <source>
        <dbReference type="EMBL" id="SDT27126.1"/>
    </source>
</evidence>
<comment type="subcellular location">
    <subcellularLocation>
        <location evidence="1">Secreted</location>
    </subcellularLocation>
</comment>
<keyword evidence="10" id="KW-1185">Reference proteome</keyword>
<dbReference type="InterPro" id="IPR036819">
    <property type="entry name" value="Subtilisin_inhibitor-like_sf"/>
</dbReference>
<evidence type="ECO:0000256" key="6">
    <source>
        <dbReference type="ARBA" id="ARBA00023157"/>
    </source>
</evidence>
<keyword evidence="6" id="KW-1015">Disulfide bond</keyword>
<evidence type="ECO:0000256" key="1">
    <source>
        <dbReference type="ARBA" id="ARBA00004613"/>
    </source>
</evidence>
<evidence type="ECO:0000313" key="10">
    <source>
        <dbReference type="Proteomes" id="UP000198983"/>
    </source>
</evidence>
<keyword evidence="3" id="KW-0964">Secreted</keyword>
<feature type="compositionally biased region" description="Polar residues" evidence="7">
    <location>
        <begin position="1"/>
        <end position="16"/>
    </location>
</feature>
<keyword evidence="5" id="KW-0722">Serine protease inhibitor</keyword>
<dbReference type="GO" id="GO:0004867">
    <property type="term" value="F:serine-type endopeptidase inhibitor activity"/>
    <property type="evidence" value="ECO:0007669"/>
    <property type="project" value="UniProtKB-KW"/>
</dbReference>
<evidence type="ECO:0000256" key="7">
    <source>
        <dbReference type="SAM" id="MobiDB-lite"/>
    </source>
</evidence>
<dbReference type="Gene3D" id="3.30.350.10">
    <property type="entry name" value="Subtilisin inhibitor-like"/>
    <property type="match status" value="1"/>
</dbReference>
<keyword evidence="4" id="KW-0646">Protease inhibitor</keyword>
<dbReference type="GO" id="GO:0005576">
    <property type="term" value="C:extracellular region"/>
    <property type="evidence" value="ECO:0007669"/>
    <property type="project" value="UniProtKB-SubCell"/>
</dbReference>
<sequence>MGHMPTSDSPPQTRLSVTVWDRPDAEPRTFELTEDPPAGTHPRPEAAVAAIEAAPRPFEPVPRDAMCTQIYGGPQRAVIEGMWRGQRVHASYDKKNGCEIARWKALGAVLDPE</sequence>
<protein>
    <submittedName>
        <fullName evidence="9">Subtilisin inhibitor-like</fullName>
    </submittedName>
</protein>
<gene>
    <name evidence="9" type="ORF">SAMN04489717_5811</name>
</gene>
<reference evidence="9 10" key="1">
    <citation type="submission" date="2016-10" db="EMBL/GenBank/DDBJ databases">
        <authorList>
            <person name="de Groot N.N."/>
        </authorList>
    </citation>
    <scope>NUCLEOTIDE SEQUENCE [LARGE SCALE GENOMIC DNA]</scope>
    <source>
        <strain evidence="9 10">DSM 22024</strain>
    </source>
</reference>
<feature type="domain" description="Subtilisin inhibitor" evidence="8">
    <location>
        <begin position="15"/>
        <end position="91"/>
    </location>
</feature>
<feature type="compositionally biased region" description="Basic and acidic residues" evidence="7">
    <location>
        <begin position="21"/>
        <end position="31"/>
    </location>
</feature>
<evidence type="ECO:0000256" key="5">
    <source>
        <dbReference type="ARBA" id="ARBA00022900"/>
    </source>
</evidence>
<evidence type="ECO:0000259" key="8">
    <source>
        <dbReference type="Pfam" id="PF00720"/>
    </source>
</evidence>
<dbReference type="EMBL" id="LT629732">
    <property type="protein sequence ID" value="SDT27126.1"/>
    <property type="molecule type" value="Genomic_DNA"/>
</dbReference>
<accession>A0A1H1Z1R1</accession>
<dbReference type="Pfam" id="PF00720">
    <property type="entry name" value="SSI"/>
    <property type="match status" value="1"/>
</dbReference>
<dbReference type="InterPro" id="IPR023549">
    <property type="entry name" value="Subtilisin_inhibitor"/>
</dbReference>
<feature type="region of interest" description="Disordered" evidence="7">
    <location>
        <begin position="1"/>
        <end position="44"/>
    </location>
</feature>
<proteinExistence type="inferred from homology"/>
<dbReference type="SUPFAM" id="SSF55399">
    <property type="entry name" value="Subtilisin inhibitor"/>
    <property type="match status" value="1"/>
</dbReference>
<evidence type="ECO:0000256" key="2">
    <source>
        <dbReference type="ARBA" id="ARBA00010472"/>
    </source>
</evidence>
<name>A0A1H1Z1R1_9ACTN</name>
<evidence type="ECO:0000256" key="4">
    <source>
        <dbReference type="ARBA" id="ARBA00022690"/>
    </source>
</evidence>